<dbReference type="Pfam" id="PF26526">
    <property type="entry name" value="DUF8175"/>
    <property type="match status" value="1"/>
</dbReference>
<feature type="transmembrane region" description="Helical" evidence="1">
    <location>
        <begin position="21"/>
        <end position="41"/>
    </location>
</feature>
<dbReference type="RefSeq" id="WP_395115830.1">
    <property type="nucleotide sequence ID" value="NZ_JBIMSO010000059.1"/>
</dbReference>
<keyword evidence="1" id="KW-0472">Membrane</keyword>
<sequence>MKIRLIFDELRSRLSELDRRRTAAAMAVLLVFVVVATLLMFSGNGGETTDGGTDTGVDVAAAPQQVQWEPYRGVAVPYSVDGPRDRITGSGYARTPQGAVCAAMQAQVRLSMAPDDSWANTVVTVAAPGPGRDAFAAARVMASISSDADPAQTAQFVGFRVTDYSDSAATIWLATRMPDGTLTAASSRVVWFGDDWKLALPDPKGAAGDADSTPLVALTSLDGYSSFGATTGGQR</sequence>
<accession>A0ABW7JQU4</accession>
<dbReference type="Proteomes" id="UP001609175">
    <property type="component" value="Unassembled WGS sequence"/>
</dbReference>
<proteinExistence type="predicted"/>
<evidence type="ECO:0000313" key="3">
    <source>
        <dbReference type="EMBL" id="MFH5210159.1"/>
    </source>
</evidence>
<keyword evidence="1" id="KW-0812">Transmembrane</keyword>
<gene>
    <name evidence="3" type="ORF">ACHIPZ_18420</name>
</gene>
<evidence type="ECO:0000259" key="2">
    <source>
        <dbReference type="Pfam" id="PF26526"/>
    </source>
</evidence>
<organism evidence="3 4">
    <name type="scientific">Antrihabitans spumae</name>
    <dbReference type="NCBI Taxonomy" id="3373370"/>
    <lineage>
        <taxon>Bacteria</taxon>
        <taxon>Bacillati</taxon>
        <taxon>Actinomycetota</taxon>
        <taxon>Actinomycetes</taxon>
        <taxon>Mycobacteriales</taxon>
        <taxon>Nocardiaceae</taxon>
        <taxon>Antrihabitans</taxon>
    </lineage>
</organism>
<name>A0ABW7JQU4_9NOCA</name>
<feature type="domain" description="DUF8175" evidence="2">
    <location>
        <begin position="49"/>
        <end position="225"/>
    </location>
</feature>
<dbReference type="InterPro" id="IPR058488">
    <property type="entry name" value="DUF8175"/>
</dbReference>
<comment type="caution">
    <text evidence="3">The sequence shown here is derived from an EMBL/GenBank/DDBJ whole genome shotgun (WGS) entry which is preliminary data.</text>
</comment>
<protein>
    <recommendedName>
        <fullName evidence="2">DUF8175 domain-containing protein</fullName>
    </recommendedName>
</protein>
<reference evidence="3 4" key="1">
    <citation type="submission" date="2024-10" db="EMBL/GenBank/DDBJ databases">
        <authorList>
            <person name="Riesco R."/>
        </authorList>
    </citation>
    <scope>NUCLEOTIDE SEQUENCE [LARGE SCALE GENOMIC DNA]</scope>
    <source>
        <strain evidence="3 4">NCIMB 15449</strain>
    </source>
</reference>
<keyword evidence="1" id="KW-1133">Transmembrane helix</keyword>
<evidence type="ECO:0000313" key="4">
    <source>
        <dbReference type="Proteomes" id="UP001609175"/>
    </source>
</evidence>
<evidence type="ECO:0000256" key="1">
    <source>
        <dbReference type="SAM" id="Phobius"/>
    </source>
</evidence>
<dbReference type="EMBL" id="JBIMSO010000059">
    <property type="protein sequence ID" value="MFH5210159.1"/>
    <property type="molecule type" value="Genomic_DNA"/>
</dbReference>